<dbReference type="Gene3D" id="3.80.10.10">
    <property type="entry name" value="Ribonuclease Inhibitor"/>
    <property type="match status" value="1"/>
</dbReference>
<evidence type="ECO:0000313" key="2">
    <source>
        <dbReference type="Proteomes" id="UP000439903"/>
    </source>
</evidence>
<dbReference type="InterPro" id="IPR032675">
    <property type="entry name" value="LRR_dom_sf"/>
</dbReference>
<evidence type="ECO:0000313" key="1">
    <source>
        <dbReference type="EMBL" id="KAF0459357.1"/>
    </source>
</evidence>
<dbReference type="EMBL" id="WTPW01001062">
    <property type="protein sequence ID" value="KAF0459357.1"/>
    <property type="molecule type" value="Genomic_DNA"/>
</dbReference>
<gene>
    <name evidence="1" type="ORF">F8M41_000791</name>
</gene>
<dbReference type="SUPFAM" id="SSF52047">
    <property type="entry name" value="RNI-like"/>
    <property type="match status" value="1"/>
</dbReference>
<protein>
    <recommendedName>
        <fullName evidence="3">F-box domain-containing protein</fullName>
    </recommendedName>
</protein>
<proteinExistence type="predicted"/>
<dbReference type="OrthoDB" id="2125396at2759"/>
<accession>A0A8H4A9K9</accession>
<name>A0A8H4A9K9_GIGMA</name>
<dbReference type="AlphaFoldDB" id="A0A8H4A9K9"/>
<dbReference type="Proteomes" id="UP000439903">
    <property type="component" value="Unassembled WGS sequence"/>
</dbReference>
<comment type="caution">
    <text evidence="1">The sequence shown here is derived from an EMBL/GenBank/DDBJ whole genome shotgun (WGS) entry which is preliminary data.</text>
</comment>
<evidence type="ECO:0008006" key="3">
    <source>
        <dbReference type="Google" id="ProtNLM"/>
    </source>
</evidence>
<reference evidence="1 2" key="1">
    <citation type="journal article" date="2019" name="Environ. Microbiol.">
        <title>At the nexus of three kingdoms: the genome of the mycorrhizal fungus Gigaspora margarita provides insights into plant, endobacterial and fungal interactions.</title>
        <authorList>
            <person name="Venice F."/>
            <person name="Ghignone S."/>
            <person name="Salvioli di Fossalunga A."/>
            <person name="Amselem J."/>
            <person name="Novero M."/>
            <person name="Xianan X."/>
            <person name="Sedzielewska Toro K."/>
            <person name="Morin E."/>
            <person name="Lipzen A."/>
            <person name="Grigoriev I.V."/>
            <person name="Henrissat B."/>
            <person name="Martin F.M."/>
            <person name="Bonfante P."/>
        </authorList>
    </citation>
    <scope>NUCLEOTIDE SEQUENCE [LARGE SCALE GENOMIC DNA]</scope>
    <source>
        <strain evidence="1 2">BEG34</strain>
    </source>
</reference>
<sequence length="511" mass="59287">MASKIFMGDMPELLGNILNNLNEDTRSLYSCVLVSHFWSKISVPILWKDPFLLSRNSSFISRYFSSLNEHDSFILNRCGIIIDFPNTLFHYAKFLKILDLSSLSYLVGNWIEDLNINLKKDVKLVKYDVANLLFKLFIERGASLSKFDLNMSDDVDMGDEAFDIKPEIFYLLGRNECFFSQIKRLSVCIKIDPCPQSAITLLRILDENSKKINSLKLGRIEEDDELIHTLACIIKSQEQLKRLKLLCSVGYIISALKSQQNSLRELIMDSCYFSIADFNKIKNFKNLEVIRIYHGRDTDVLLNILDFNDHKIKTLVLCAYSINAANILQLVQRSGTLLQRLTLSSEQKEIYSLPLLLEKLKNFCPNITFLNFSRIKLSAQFLNLIGCLQNLQFLSLKWIDNESEEEETKTSVIKFANILPLSLHYLNLHKSPHIDDFLDHCNAPLKSLLLEIKYGDEKLTNALIGFCVRKKTLDKMYIYDLFKHDDTWDKFKKDLEEYVELVPLEHIYVSY</sequence>
<organism evidence="1 2">
    <name type="scientific">Gigaspora margarita</name>
    <dbReference type="NCBI Taxonomy" id="4874"/>
    <lineage>
        <taxon>Eukaryota</taxon>
        <taxon>Fungi</taxon>
        <taxon>Fungi incertae sedis</taxon>
        <taxon>Mucoromycota</taxon>
        <taxon>Glomeromycotina</taxon>
        <taxon>Glomeromycetes</taxon>
        <taxon>Diversisporales</taxon>
        <taxon>Gigasporaceae</taxon>
        <taxon>Gigaspora</taxon>
    </lineage>
</organism>
<keyword evidence="2" id="KW-1185">Reference proteome</keyword>